<dbReference type="EMBL" id="OB660581">
    <property type="protein sequence ID" value="CAD7225476.1"/>
    <property type="molecule type" value="Genomic_DNA"/>
</dbReference>
<name>A0A7R8ZMF5_9CRUS</name>
<reference evidence="1" key="1">
    <citation type="submission" date="2020-11" db="EMBL/GenBank/DDBJ databases">
        <authorList>
            <person name="Tran Van P."/>
        </authorList>
    </citation>
    <scope>NUCLEOTIDE SEQUENCE</scope>
</reference>
<accession>A0A7R8ZMF5</accession>
<dbReference type="OrthoDB" id="6381179at2759"/>
<sequence length="429" mass="46355">MKFLLAFLFSVAAVHAGFHHSDEQFEHPRKVVWGTRSVGKAILGKTYHYPHITIKLPNVHDNSLPPGAKWPLNQKNLRGGYGIIKGYSNAGPIVKRPGFMNSISMRGIYPNIHADVLRTTNAVTKSVSKSLPQAVFGKAIKVGRYGIAAHHAPVFHEAPKVLKPTYGEAVHYDLGQGEYGQDTSAHAENYGAPIYRQKESRYAGSADSDFLAVLSSYSNEESSGYRSPQTVIDSGYGSQQGAAYAAPSGQSGYGAPLSHDNSVEQLGGYAAHEQSGFVTDQSGYDAPQGGYDAPQVGYDASQVGYDAPQAGYDAPQAGYDAPQTGYDAPQVGYDAPQAGYDAPQAGYDAPQNPHTVLPNIISVVQALLSNLVQLNQDMKLLNLDTNHLNLDTNHLNLDTNHLNLHTNLLNMMPVNKLSLFPDTMLFKLV</sequence>
<gene>
    <name evidence="1" type="ORF">CTOB1V02_LOCUS3416</name>
</gene>
<organism evidence="1">
    <name type="scientific">Cyprideis torosa</name>
    <dbReference type="NCBI Taxonomy" id="163714"/>
    <lineage>
        <taxon>Eukaryota</taxon>
        <taxon>Metazoa</taxon>
        <taxon>Ecdysozoa</taxon>
        <taxon>Arthropoda</taxon>
        <taxon>Crustacea</taxon>
        <taxon>Oligostraca</taxon>
        <taxon>Ostracoda</taxon>
        <taxon>Podocopa</taxon>
        <taxon>Podocopida</taxon>
        <taxon>Cytherocopina</taxon>
        <taxon>Cytheroidea</taxon>
        <taxon>Cytherideidae</taxon>
        <taxon>Cyprideis</taxon>
    </lineage>
</organism>
<protein>
    <submittedName>
        <fullName evidence="1">Uncharacterized protein</fullName>
    </submittedName>
</protein>
<proteinExistence type="predicted"/>
<dbReference type="AlphaFoldDB" id="A0A7R8ZMF5"/>
<evidence type="ECO:0000313" key="1">
    <source>
        <dbReference type="EMBL" id="CAD7225476.1"/>
    </source>
</evidence>